<comment type="caution">
    <text evidence="2">The sequence shown here is derived from an EMBL/GenBank/DDBJ whole genome shotgun (WGS) entry which is preliminary data.</text>
</comment>
<protein>
    <submittedName>
        <fullName evidence="2">Auxin-induced protein</fullName>
    </submittedName>
</protein>
<name>A0A200R049_MACCD</name>
<reference evidence="2 3" key="1">
    <citation type="journal article" date="2017" name="Mol. Plant">
        <title>The Genome of Medicinal Plant Macleaya cordata Provides New Insights into Benzylisoquinoline Alkaloids Metabolism.</title>
        <authorList>
            <person name="Liu X."/>
            <person name="Liu Y."/>
            <person name="Huang P."/>
            <person name="Ma Y."/>
            <person name="Qing Z."/>
            <person name="Tang Q."/>
            <person name="Cao H."/>
            <person name="Cheng P."/>
            <person name="Zheng Y."/>
            <person name="Yuan Z."/>
            <person name="Zhou Y."/>
            <person name="Liu J."/>
            <person name="Tang Z."/>
            <person name="Zhuo Y."/>
            <person name="Zhang Y."/>
            <person name="Yu L."/>
            <person name="Huang J."/>
            <person name="Yang P."/>
            <person name="Peng Q."/>
            <person name="Zhang J."/>
            <person name="Jiang W."/>
            <person name="Zhang Z."/>
            <person name="Lin K."/>
            <person name="Ro D.K."/>
            <person name="Chen X."/>
            <person name="Xiong X."/>
            <person name="Shang Y."/>
            <person name="Huang S."/>
            <person name="Zeng J."/>
        </authorList>
    </citation>
    <scope>NUCLEOTIDE SEQUENCE [LARGE SCALE GENOMIC DNA]</scope>
    <source>
        <strain evidence="3">cv. BLH2017</strain>
        <tissue evidence="2">Root</tissue>
    </source>
</reference>
<evidence type="ECO:0000313" key="3">
    <source>
        <dbReference type="Proteomes" id="UP000195402"/>
    </source>
</evidence>
<dbReference type="GO" id="GO:0009733">
    <property type="term" value="P:response to auxin"/>
    <property type="evidence" value="ECO:0007669"/>
    <property type="project" value="InterPro"/>
</dbReference>
<keyword evidence="3" id="KW-1185">Reference proteome</keyword>
<dbReference type="OMA" id="PERAGHF"/>
<evidence type="ECO:0000256" key="1">
    <source>
        <dbReference type="ARBA" id="ARBA00006974"/>
    </source>
</evidence>
<dbReference type="EMBL" id="MVGT01000727">
    <property type="protein sequence ID" value="OVA16030.1"/>
    <property type="molecule type" value="Genomic_DNA"/>
</dbReference>
<dbReference type="InterPro" id="IPR003676">
    <property type="entry name" value="SAUR_fam"/>
</dbReference>
<sequence>MVINTKRLIYMVKKWQKKVSAMKRRRISFPTDKGYFVVYAIDMKRFVVPLEYLNNSIFRELFKMSEEEFGLPSNGPITLPCDSAFMEYVISFLRQRRHLSENLEKAILLIFMANYDRCSTSSTQIFQPQTNHQYLVHGF</sequence>
<dbReference type="Proteomes" id="UP000195402">
    <property type="component" value="Unassembled WGS sequence"/>
</dbReference>
<dbReference type="OrthoDB" id="1936278at2759"/>
<proteinExistence type="inferred from homology"/>
<dbReference type="PANTHER" id="PTHR31175">
    <property type="entry name" value="AUXIN-RESPONSIVE FAMILY PROTEIN"/>
    <property type="match status" value="1"/>
</dbReference>
<organism evidence="2 3">
    <name type="scientific">Macleaya cordata</name>
    <name type="common">Five-seeded plume-poppy</name>
    <name type="synonym">Bocconia cordata</name>
    <dbReference type="NCBI Taxonomy" id="56857"/>
    <lineage>
        <taxon>Eukaryota</taxon>
        <taxon>Viridiplantae</taxon>
        <taxon>Streptophyta</taxon>
        <taxon>Embryophyta</taxon>
        <taxon>Tracheophyta</taxon>
        <taxon>Spermatophyta</taxon>
        <taxon>Magnoliopsida</taxon>
        <taxon>Ranunculales</taxon>
        <taxon>Papaveraceae</taxon>
        <taxon>Papaveroideae</taxon>
        <taxon>Macleaya</taxon>
    </lineage>
</organism>
<dbReference type="FunCoup" id="A0A200R049">
    <property type="interactions" value="398"/>
</dbReference>
<dbReference type="AlphaFoldDB" id="A0A200R049"/>
<accession>A0A200R049</accession>
<comment type="similarity">
    <text evidence="1">Belongs to the ARG7 family.</text>
</comment>
<evidence type="ECO:0000313" key="2">
    <source>
        <dbReference type="EMBL" id="OVA16030.1"/>
    </source>
</evidence>
<dbReference type="STRING" id="56857.A0A200R049"/>
<dbReference type="InParanoid" id="A0A200R049"/>
<gene>
    <name evidence="2" type="ORF">BVC80_1823g92</name>
</gene>
<dbReference type="Pfam" id="PF02519">
    <property type="entry name" value="Auxin_inducible"/>
    <property type="match status" value="1"/>
</dbReference>